<dbReference type="AlphaFoldDB" id="A0A1G7AKX7"/>
<dbReference type="EMBL" id="FNAG01000028">
    <property type="protein sequence ID" value="SDE14536.1"/>
    <property type="molecule type" value="Genomic_DNA"/>
</dbReference>
<organism evidence="1 2">
    <name type="scientific">Aquimonas voraii</name>
    <dbReference type="NCBI Taxonomy" id="265719"/>
    <lineage>
        <taxon>Bacteria</taxon>
        <taxon>Pseudomonadati</taxon>
        <taxon>Pseudomonadota</taxon>
        <taxon>Gammaproteobacteria</taxon>
        <taxon>Lysobacterales</taxon>
        <taxon>Lysobacteraceae</taxon>
        <taxon>Aquimonas</taxon>
    </lineage>
</organism>
<name>A0A1G7AKX7_9GAMM</name>
<evidence type="ECO:0000313" key="1">
    <source>
        <dbReference type="EMBL" id="SDE14536.1"/>
    </source>
</evidence>
<protein>
    <submittedName>
        <fullName evidence="1">Uncharacterized protein</fullName>
    </submittedName>
</protein>
<gene>
    <name evidence="1" type="ORF">SAMN04488509_1285</name>
</gene>
<accession>A0A1G7AKX7</accession>
<sequence length="188" mass="21226">MSIIHTESLNPELLGVICDRCHVQLFDSVELDEVLHIRLHAGYGSEWGDGNIVELDLCDACAHGLLSPHARVSPSADELLGHFGVGLGLRHRIPCRTQQALAALLAQQPSTLREQGPRGAWAWLRYQIGRSCIPLLLCLRPLRRLHAELKERWAFEEWTLRTAYLERLSNAQAPDRTAHPDDSDPHRR</sequence>
<keyword evidence="2" id="KW-1185">Reference proteome</keyword>
<dbReference type="OrthoDB" id="9103505at2"/>
<proteinExistence type="predicted"/>
<dbReference type="RefSeq" id="WP_091246230.1">
    <property type="nucleotide sequence ID" value="NZ_FNAG01000028.1"/>
</dbReference>
<dbReference type="STRING" id="265719.SAMN04488509_1285"/>
<reference evidence="1 2" key="1">
    <citation type="submission" date="2016-10" db="EMBL/GenBank/DDBJ databases">
        <authorList>
            <person name="de Groot N.N."/>
        </authorList>
    </citation>
    <scope>NUCLEOTIDE SEQUENCE [LARGE SCALE GENOMIC DNA]</scope>
    <source>
        <strain evidence="1 2">DSM 16957</strain>
    </source>
</reference>
<evidence type="ECO:0000313" key="2">
    <source>
        <dbReference type="Proteomes" id="UP000199603"/>
    </source>
</evidence>
<dbReference type="Proteomes" id="UP000199603">
    <property type="component" value="Unassembled WGS sequence"/>
</dbReference>